<dbReference type="InterPro" id="IPR041685">
    <property type="entry name" value="AAA_GajA/Old/RecF-like"/>
</dbReference>
<evidence type="ECO:0000313" key="3">
    <source>
        <dbReference type="EMBL" id="MCL6285990.1"/>
    </source>
</evidence>
<accession>A0ABT0Q854</accession>
<name>A0ABT0Q854_9RHOB</name>
<reference evidence="3" key="1">
    <citation type="submission" date="2022-05" db="EMBL/GenBank/DDBJ databases">
        <authorList>
            <person name="Park J.-S."/>
        </authorList>
    </citation>
    <scope>NUCLEOTIDE SEQUENCE</scope>
    <source>
        <strain evidence="3">2012CJ41-6</strain>
    </source>
</reference>
<proteinExistence type="predicted"/>
<dbReference type="EMBL" id="JAMFMB010000046">
    <property type="protein sequence ID" value="MCL6285990.1"/>
    <property type="molecule type" value="Genomic_DNA"/>
</dbReference>
<sequence length="174" mass="18841">MYIRELRLKNFRCFGGTEEVISLDPEMTAIIGDNGSGKTTVLKALQRLFGSTSAERSLSRDDVHFGAGEVPGPTNQGDDTQAPPVVSSREIYVEAILDFPELINAPEEDSSSVLDVSIETFHAMSCAGSARSTRRVSETVRSVPSIRSTNVAPVVVAIIQEAPHGALVRCICWY</sequence>
<dbReference type="Proteomes" id="UP001203880">
    <property type="component" value="Unassembled WGS sequence"/>
</dbReference>
<keyword evidence="4" id="KW-1185">Reference proteome</keyword>
<dbReference type="Gene3D" id="3.40.50.300">
    <property type="entry name" value="P-loop containing nucleotide triphosphate hydrolases"/>
    <property type="match status" value="1"/>
</dbReference>
<dbReference type="PANTHER" id="PTHR32182">
    <property type="entry name" value="DNA REPLICATION AND REPAIR PROTEIN RECF"/>
    <property type="match status" value="1"/>
</dbReference>
<dbReference type="SUPFAM" id="SSF52540">
    <property type="entry name" value="P-loop containing nucleoside triphosphate hydrolases"/>
    <property type="match status" value="1"/>
</dbReference>
<evidence type="ECO:0000259" key="2">
    <source>
        <dbReference type="Pfam" id="PF13175"/>
    </source>
</evidence>
<comment type="caution">
    <text evidence="3">The sequence shown here is derived from an EMBL/GenBank/DDBJ whole genome shotgun (WGS) entry which is preliminary data.</text>
</comment>
<feature type="domain" description="Endonuclease GajA/Old nuclease/RecF-like AAA" evidence="2">
    <location>
        <begin position="1"/>
        <end position="52"/>
    </location>
</feature>
<dbReference type="Pfam" id="PF13175">
    <property type="entry name" value="AAA_15"/>
    <property type="match status" value="1"/>
</dbReference>
<dbReference type="RefSeq" id="WP_249713310.1">
    <property type="nucleotide sequence ID" value="NZ_JAMFMB010000046.1"/>
</dbReference>
<evidence type="ECO:0000313" key="4">
    <source>
        <dbReference type="Proteomes" id="UP001203880"/>
    </source>
</evidence>
<dbReference type="PANTHER" id="PTHR32182:SF0">
    <property type="entry name" value="DNA REPLICATION AND REPAIR PROTEIN RECF"/>
    <property type="match status" value="1"/>
</dbReference>
<organism evidence="3 4">
    <name type="scientific">Ruegeria spongiae</name>
    <dbReference type="NCBI Taxonomy" id="2942209"/>
    <lineage>
        <taxon>Bacteria</taxon>
        <taxon>Pseudomonadati</taxon>
        <taxon>Pseudomonadota</taxon>
        <taxon>Alphaproteobacteria</taxon>
        <taxon>Rhodobacterales</taxon>
        <taxon>Roseobacteraceae</taxon>
        <taxon>Ruegeria</taxon>
    </lineage>
</organism>
<evidence type="ECO:0000256" key="1">
    <source>
        <dbReference type="SAM" id="MobiDB-lite"/>
    </source>
</evidence>
<feature type="non-terminal residue" evidence="3">
    <location>
        <position position="174"/>
    </location>
</feature>
<dbReference type="InterPro" id="IPR027417">
    <property type="entry name" value="P-loop_NTPase"/>
</dbReference>
<feature type="region of interest" description="Disordered" evidence="1">
    <location>
        <begin position="60"/>
        <end position="83"/>
    </location>
</feature>
<gene>
    <name evidence="3" type="ORF">M3P21_20960</name>
</gene>
<protein>
    <submittedName>
        <fullName evidence="3">AAA family ATPase</fullName>
    </submittedName>
</protein>